<dbReference type="EMBL" id="JH767152">
    <property type="protein sequence ID" value="EQC35037.1"/>
    <property type="molecule type" value="Genomic_DNA"/>
</dbReference>
<reference evidence="2 3" key="1">
    <citation type="submission" date="2012-04" db="EMBL/GenBank/DDBJ databases">
        <title>The Genome Sequence of Saprolegnia declina VS20.</title>
        <authorList>
            <consortium name="The Broad Institute Genome Sequencing Platform"/>
            <person name="Russ C."/>
            <person name="Nusbaum C."/>
            <person name="Tyler B."/>
            <person name="van West P."/>
            <person name="Dieguez-Uribeondo J."/>
            <person name="de Bruijn I."/>
            <person name="Tripathy S."/>
            <person name="Jiang R."/>
            <person name="Young S.K."/>
            <person name="Zeng Q."/>
            <person name="Gargeya S."/>
            <person name="Fitzgerald M."/>
            <person name="Haas B."/>
            <person name="Abouelleil A."/>
            <person name="Alvarado L."/>
            <person name="Arachchi H.M."/>
            <person name="Berlin A."/>
            <person name="Chapman S.B."/>
            <person name="Goldberg J."/>
            <person name="Griggs A."/>
            <person name="Gujja S."/>
            <person name="Hansen M."/>
            <person name="Howarth C."/>
            <person name="Imamovic A."/>
            <person name="Larimer J."/>
            <person name="McCowen C."/>
            <person name="Montmayeur A."/>
            <person name="Murphy C."/>
            <person name="Neiman D."/>
            <person name="Pearson M."/>
            <person name="Priest M."/>
            <person name="Roberts A."/>
            <person name="Saif S."/>
            <person name="Shea T."/>
            <person name="Sisk P."/>
            <person name="Sykes S."/>
            <person name="Wortman J."/>
            <person name="Nusbaum C."/>
            <person name="Birren B."/>
        </authorList>
    </citation>
    <scope>NUCLEOTIDE SEQUENCE [LARGE SCALE GENOMIC DNA]</scope>
    <source>
        <strain evidence="2 3">VS20</strain>
    </source>
</reference>
<dbReference type="InParanoid" id="T0RXJ8"/>
<dbReference type="Proteomes" id="UP000030762">
    <property type="component" value="Unassembled WGS sequence"/>
</dbReference>
<evidence type="ECO:0000313" key="3">
    <source>
        <dbReference type="Proteomes" id="UP000030762"/>
    </source>
</evidence>
<protein>
    <submittedName>
        <fullName evidence="2">Uncharacterized protein</fullName>
    </submittedName>
</protein>
<proteinExistence type="predicted"/>
<sequence>MTTMTKPRWNSSSNVASKATLTPVTRTTVPPRPRVRQTTVARPVQVAAPAPRTPARARPTTETRPVPLPTTTIATAQASRIAALEAQLAAVTTESNARQTRILELETSLATATTERKFYETSSMQHFDTICHLKIDAVVQEAEVGRLGADLKKQQLDHDLLVAAKDDQIAELTTTVKTLEKLLETAVAASDASKNDQVQQLQAQAR</sequence>
<gene>
    <name evidence="2" type="ORF">SDRG_07277</name>
</gene>
<organism evidence="2 3">
    <name type="scientific">Saprolegnia diclina (strain VS20)</name>
    <dbReference type="NCBI Taxonomy" id="1156394"/>
    <lineage>
        <taxon>Eukaryota</taxon>
        <taxon>Sar</taxon>
        <taxon>Stramenopiles</taxon>
        <taxon>Oomycota</taxon>
        <taxon>Saprolegniomycetes</taxon>
        <taxon>Saprolegniales</taxon>
        <taxon>Saprolegniaceae</taxon>
        <taxon>Saprolegnia</taxon>
    </lineage>
</organism>
<evidence type="ECO:0000313" key="2">
    <source>
        <dbReference type="EMBL" id="EQC35037.1"/>
    </source>
</evidence>
<feature type="region of interest" description="Disordered" evidence="1">
    <location>
        <begin position="1"/>
        <end position="67"/>
    </location>
</feature>
<feature type="compositionally biased region" description="Polar residues" evidence="1">
    <location>
        <begin position="1"/>
        <end position="20"/>
    </location>
</feature>
<keyword evidence="3" id="KW-1185">Reference proteome</keyword>
<dbReference type="AlphaFoldDB" id="T0RXJ8"/>
<dbReference type="RefSeq" id="XP_008611321.1">
    <property type="nucleotide sequence ID" value="XM_008613099.1"/>
</dbReference>
<feature type="compositionally biased region" description="Low complexity" evidence="1">
    <location>
        <begin position="36"/>
        <end position="65"/>
    </location>
</feature>
<accession>T0RXJ8</accession>
<dbReference type="GeneID" id="19948004"/>
<dbReference type="VEuPathDB" id="FungiDB:SDRG_07277"/>
<evidence type="ECO:0000256" key="1">
    <source>
        <dbReference type="SAM" id="MobiDB-lite"/>
    </source>
</evidence>
<name>T0RXJ8_SAPDV</name>